<organism evidence="2">
    <name type="scientific">Notodromas monacha</name>
    <dbReference type="NCBI Taxonomy" id="399045"/>
    <lineage>
        <taxon>Eukaryota</taxon>
        <taxon>Metazoa</taxon>
        <taxon>Ecdysozoa</taxon>
        <taxon>Arthropoda</taxon>
        <taxon>Crustacea</taxon>
        <taxon>Oligostraca</taxon>
        <taxon>Ostracoda</taxon>
        <taxon>Podocopa</taxon>
        <taxon>Podocopida</taxon>
        <taxon>Cypridocopina</taxon>
        <taxon>Cypridoidea</taxon>
        <taxon>Cyprididae</taxon>
        <taxon>Notodromas</taxon>
    </lineage>
</organism>
<proteinExistence type="predicted"/>
<protein>
    <submittedName>
        <fullName evidence="2">Uncharacterized protein</fullName>
    </submittedName>
</protein>
<gene>
    <name evidence="2" type="ORF">NMOB1V02_LOCUS8781</name>
</gene>
<feature type="region of interest" description="Disordered" evidence="1">
    <location>
        <begin position="467"/>
        <end position="486"/>
    </location>
</feature>
<evidence type="ECO:0000313" key="3">
    <source>
        <dbReference type="Proteomes" id="UP000678499"/>
    </source>
</evidence>
<feature type="region of interest" description="Disordered" evidence="1">
    <location>
        <begin position="579"/>
        <end position="638"/>
    </location>
</feature>
<evidence type="ECO:0000256" key="1">
    <source>
        <dbReference type="SAM" id="MobiDB-lite"/>
    </source>
</evidence>
<accession>A0A7R9BV55</accession>
<dbReference type="Proteomes" id="UP000678499">
    <property type="component" value="Unassembled WGS sequence"/>
</dbReference>
<evidence type="ECO:0000313" key="2">
    <source>
        <dbReference type="EMBL" id="CAD7281129.1"/>
    </source>
</evidence>
<reference evidence="2" key="1">
    <citation type="submission" date="2020-11" db="EMBL/GenBank/DDBJ databases">
        <authorList>
            <person name="Tran Van P."/>
        </authorList>
    </citation>
    <scope>NUCLEOTIDE SEQUENCE</scope>
</reference>
<dbReference type="AlphaFoldDB" id="A0A7R9BV55"/>
<keyword evidence="3" id="KW-1185">Reference proteome</keyword>
<sequence>MDRPFHTLFTPKIVIPYAKYLLLLASQPIFNAFQWFLAALLSVEPIAAFLVSNASKCRRRFSILPPENAFFLQTSVDSARNRPLVTLVVKIGAVSPSAFRGKLRDSLLQKYSLFESLFNNRRHLRDQVLWLTVVDSDFLQSVGDELSCARPWRIFVGKTKELDSVAVFAAKRFLVNETDVAEIAGIFCQDDESASDSAFMDSQAKNQESSENLCTALATLVKDNFHAATYLATLDLCQEHNEYLKKNLSGVRWHNFGKVRVSVPGTTLTEIAELNGARNEDILHVGLCHSFQEFHERHGSNRLLDNISTALMNPGTCTGVRGDICPTGRIWFPTLNGPPETRMKVISSTLDYYGNNGGWKKLMFMTINKIPEEILTLPFKWTFGVTHVDLSSLSPKAAEAVQWINFGPGSTGGLSWTFISHNESGSKVCIEGDSSFLKSSREIDLMCRDFVAEVNRLCNSVAIAKNRHKPPSVSTSSSSSQGLPDDDATLLEVKRTQQIEADLQPLMSDWGHDGQHQPTPIPVASLSWTFISHNESGSKVCIEGDSSFLKSSREIDLMCRDFVAEVNRLCNSVAIAKNRHKPPSVSTSSSSSQGLPDDDATLLEVKRTQQIEADLQPLMSDWGHDGQHQPSPIPVASS</sequence>
<dbReference type="EMBL" id="CAJPEX010002643">
    <property type="protein sequence ID" value="CAG0921281.1"/>
    <property type="molecule type" value="Genomic_DNA"/>
</dbReference>
<name>A0A7R9BV55_9CRUS</name>
<dbReference type="EMBL" id="OA884680">
    <property type="protein sequence ID" value="CAD7281129.1"/>
    <property type="molecule type" value="Genomic_DNA"/>
</dbReference>